<dbReference type="GO" id="GO:0003676">
    <property type="term" value="F:nucleic acid binding"/>
    <property type="evidence" value="ECO:0007669"/>
    <property type="project" value="InterPro"/>
</dbReference>
<feature type="domain" description="Tc1-like transposase DDE" evidence="1">
    <location>
        <begin position="2"/>
        <end position="33"/>
    </location>
</feature>
<keyword evidence="3" id="KW-1185">Reference proteome</keyword>
<dbReference type="Gene3D" id="3.30.420.10">
    <property type="entry name" value="Ribonuclease H-like superfamily/Ribonuclease H"/>
    <property type="match status" value="1"/>
</dbReference>
<dbReference type="Proteomes" id="UP000054018">
    <property type="component" value="Unassembled WGS sequence"/>
</dbReference>
<protein>
    <recommendedName>
        <fullName evidence="1">Tc1-like transposase DDE domain-containing protein</fullName>
    </recommendedName>
</protein>
<sequence>MRLLYLPPYSPDFNPIEEAFSAIKAWIRANQAYVRAELSGSDTADPYGMIWEAVFATVTPEKIIGWYRDCGY</sequence>
<evidence type="ECO:0000259" key="1">
    <source>
        <dbReference type="Pfam" id="PF13358"/>
    </source>
</evidence>
<reference evidence="2 3" key="1">
    <citation type="submission" date="2014-04" db="EMBL/GenBank/DDBJ databases">
        <authorList>
            <consortium name="DOE Joint Genome Institute"/>
            <person name="Kuo A."/>
            <person name="Kohler A."/>
            <person name="Costa M.D."/>
            <person name="Nagy L.G."/>
            <person name="Floudas D."/>
            <person name="Copeland A."/>
            <person name="Barry K.W."/>
            <person name="Cichocki N."/>
            <person name="Veneault-Fourrey C."/>
            <person name="LaButti K."/>
            <person name="Lindquist E.A."/>
            <person name="Lipzen A."/>
            <person name="Lundell T."/>
            <person name="Morin E."/>
            <person name="Murat C."/>
            <person name="Sun H."/>
            <person name="Tunlid A."/>
            <person name="Henrissat B."/>
            <person name="Grigoriev I.V."/>
            <person name="Hibbett D.S."/>
            <person name="Martin F."/>
            <person name="Nordberg H.P."/>
            <person name="Cantor M.N."/>
            <person name="Hua S.X."/>
        </authorList>
    </citation>
    <scope>NUCLEOTIDE SEQUENCE [LARGE SCALE GENOMIC DNA]</scope>
    <source>
        <strain evidence="2 3">441</strain>
    </source>
</reference>
<dbReference type="EMBL" id="KN833716">
    <property type="protein sequence ID" value="KIK24466.1"/>
    <property type="molecule type" value="Genomic_DNA"/>
</dbReference>
<dbReference type="Pfam" id="PF13358">
    <property type="entry name" value="DDE_3"/>
    <property type="match status" value="1"/>
</dbReference>
<organism evidence="2 3">
    <name type="scientific">Pisolithus microcarpus 441</name>
    <dbReference type="NCBI Taxonomy" id="765257"/>
    <lineage>
        <taxon>Eukaryota</taxon>
        <taxon>Fungi</taxon>
        <taxon>Dikarya</taxon>
        <taxon>Basidiomycota</taxon>
        <taxon>Agaricomycotina</taxon>
        <taxon>Agaricomycetes</taxon>
        <taxon>Agaricomycetidae</taxon>
        <taxon>Boletales</taxon>
        <taxon>Sclerodermatineae</taxon>
        <taxon>Pisolithaceae</taxon>
        <taxon>Pisolithus</taxon>
    </lineage>
</organism>
<accession>A0A0C9Z5S8</accession>
<name>A0A0C9Z5S8_9AGAM</name>
<evidence type="ECO:0000313" key="2">
    <source>
        <dbReference type="EMBL" id="KIK24466.1"/>
    </source>
</evidence>
<dbReference type="HOGENOM" id="CLU_056788_12_1_1"/>
<dbReference type="InterPro" id="IPR038717">
    <property type="entry name" value="Tc1-like_DDE_dom"/>
</dbReference>
<dbReference type="InterPro" id="IPR036397">
    <property type="entry name" value="RNaseH_sf"/>
</dbReference>
<dbReference type="STRING" id="765257.A0A0C9Z5S8"/>
<evidence type="ECO:0000313" key="3">
    <source>
        <dbReference type="Proteomes" id="UP000054018"/>
    </source>
</evidence>
<proteinExistence type="predicted"/>
<reference evidence="3" key="2">
    <citation type="submission" date="2015-01" db="EMBL/GenBank/DDBJ databases">
        <title>Evolutionary Origins and Diversification of the Mycorrhizal Mutualists.</title>
        <authorList>
            <consortium name="DOE Joint Genome Institute"/>
            <consortium name="Mycorrhizal Genomics Consortium"/>
            <person name="Kohler A."/>
            <person name="Kuo A."/>
            <person name="Nagy L.G."/>
            <person name="Floudas D."/>
            <person name="Copeland A."/>
            <person name="Barry K.W."/>
            <person name="Cichocki N."/>
            <person name="Veneault-Fourrey C."/>
            <person name="LaButti K."/>
            <person name="Lindquist E.A."/>
            <person name="Lipzen A."/>
            <person name="Lundell T."/>
            <person name="Morin E."/>
            <person name="Murat C."/>
            <person name="Riley R."/>
            <person name="Ohm R."/>
            <person name="Sun H."/>
            <person name="Tunlid A."/>
            <person name="Henrissat B."/>
            <person name="Grigoriev I.V."/>
            <person name="Hibbett D.S."/>
            <person name="Martin F."/>
        </authorList>
    </citation>
    <scope>NUCLEOTIDE SEQUENCE [LARGE SCALE GENOMIC DNA]</scope>
    <source>
        <strain evidence="3">441</strain>
    </source>
</reference>
<gene>
    <name evidence="2" type="ORF">PISMIDRAFT_98660</name>
</gene>
<dbReference type="OrthoDB" id="2266637at2759"/>
<dbReference type="AlphaFoldDB" id="A0A0C9Z5S8"/>